<evidence type="ECO:0000259" key="8">
    <source>
        <dbReference type="Pfam" id="PF00432"/>
    </source>
</evidence>
<evidence type="ECO:0000256" key="3">
    <source>
        <dbReference type="ARBA" id="ARBA00022602"/>
    </source>
</evidence>
<keyword evidence="10" id="KW-1185">Reference proteome</keyword>
<dbReference type="RefSeq" id="XP_033599518.1">
    <property type="nucleotide sequence ID" value="XM_033744221.1"/>
</dbReference>
<keyword evidence="5" id="KW-0479">Metal-binding</keyword>
<dbReference type="InterPro" id="IPR045089">
    <property type="entry name" value="PGGT1B-like"/>
</dbReference>
<evidence type="ECO:0000313" key="9">
    <source>
        <dbReference type="EMBL" id="KAF2757067.1"/>
    </source>
</evidence>
<evidence type="ECO:0000256" key="6">
    <source>
        <dbReference type="ARBA" id="ARBA00022737"/>
    </source>
</evidence>
<reference evidence="9" key="1">
    <citation type="journal article" date="2020" name="Stud. Mycol.">
        <title>101 Dothideomycetes genomes: a test case for predicting lifestyles and emergence of pathogens.</title>
        <authorList>
            <person name="Haridas S."/>
            <person name="Albert R."/>
            <person name="Binder M."/>
            <person name="Bloem J."/>
            <person name="Labutti K."/>
            <person name="Salamov A."/>
            <person name="Andreopoulos B."/>
            <person name="Baker S."/>
            <person name="Barry K."/>
            <person name="Bills G."/>
            <person name="Bluhm B."/>
            <person name="Cannon C."/>
            <person name="Castanera R."/>
            <person name="Culley D."/>
            <person name="Daum C."/>
            <person name="Ezra D."/>
            <person name="Gonzalez J."/>
            <person name="Henrissat B."/>
            <person name="Kuo A."/>
            <person name="Liang C."/>
            <person name="Lipzen A."/>
            <person name="Lutzoni F."/>
            <person name="Magnuson J."/>
            <person name="Mondo S."/>
            <person name="Nolan M."/>
            <person name="Ohm R."/>
            <person name="Pangilinan J."/>
            <person name="Park H.-J."/>
            <person name="Ramirez L."/>
            <person name="Alfaro M."/>
            <person name="Sun H."/>
            <person name="Tritt A."/>
            <person name="Yoshinaga Y."/>
            <person name="Zwiers L.-H."/>
            <person name="Turgeon B."/>
            <person name="Goodwin S."/>
            <person name="Spatafora J."/>
            <person name="Crous P."/>
            <person name="Grigoriev I."/>
        </authorList>
    </citation>
    <scope>NUCLEOTIDE SEQUENCE</scope>
    <source>
        <strain evidence="9">CBS 121739</strain>
    </source>
</reference>
<organism evidence="9 10">
    <name type="scientific">Pseudovirgaria hyperparasitica</name>
    <dbReference type="NCBI Taxonomy" id="470096"/>
    <lineage>
        <taxon>Eukaryota</taxon>
        <taxon>Fungi</taxon>
        <taxon>Dikarya</taxon>
        <taxon>Ascomycota</taxon>
        <taxon>Pezizomycotina</taxon>
        <taxon>Dothideomycetes</taxon>
        <taxon>Dothideomycetes incertae sedis</taxon>
        <taxon>Acrospermales</taxon>
        <taxon>Acrospermaceae</taxon>
        <taxon>Pseudovirgaria</taxon>
    </lineage>
</organism>
<dbReference type="Gene3D" id="1.50.10.20">
    <property type="match status" value="1"/>
</dbReference>
<feature type="domain" description="Prenyltransferase alpha-alpha toroid" evidence="8">
    <location>
        <begin position="20"/>
        <end position="407"/>
    </location>
</feature>
<evidence type="ECO:0000256" key="4">
    <source>
        <dbReference type="ARBA" id="ARBA00022679"/>
    </source>
</evidence>
<dbReference type="GO" id="GO:0046872">
    <property type="term" value="F:metal ion binding"/>
    <property type="evidence" value="ECO:0007669"/>
    <property type="project" value="UniProtKB-KW"/>
</dbReference>
<dbReference type="SUPFAM" id="SSF48239">
    <property type="entry name" value="Terpenoid cyclases/Protein prenyltransferases"/>
    <property type="match status" value="1"/>
</dbReference>
<keyword evidence="6" id="KW-0677">Repeat</keyword>
<evidence type="ECO:0000256" key="5">
    <source>
        <dbReference type="ARBA" id="ARBA00022723"/>
    </source>
</evidence>
<gene>
    <name evidence="9" type="ORF">EJ05DRAFT_477293</name>
</gene>
<sequence length="432" mass="48139">MGRPSMNQGLAFDLGNESTFNKSKHVLYWKRCLKTFLPQPYTSNDSNRMLLAFFIISALDLLGAWNDTSAEEKEGYVQWIYNCQHPEGGFRGFPGTDLGEQTTTENKVWDPANLPATYLAIASLLVLGDDLTRMKRKECLQWLNKLQRPDGSFGETLGENGKVEGGMDTRFGYSAAVVRWMLRGWTSGNVLDVPDIRVLQLVDCIHTSQSYDGGISEAPFHESHAGLTYCAISALYYLDHLPPKSFRGLAEPERTIHWLVSRQTMTLDEEDEFDTNNDETDTPETCHDAHSFVKLRSYPSTQGELSAAGQPTSHFHTQWAGFNGRSNKIADTCYAFWAGGALAVLGKFDLIDKSAARRYLLDKTQHIIGGFGKLAGDPPDIFHSYMGLAFLAINGKDGLKSFSPALCASQDTVRHLESLPWRQDIVNSNTTL</sequence>
<comment type="cofactor">
    <cofactor evidence="1">
        <name>Zn(2+)</name>
        <dbReference type="ChEBI" id="CHEBI:29105"/>
    </cofactor>
</comment>
<comment type="similarity">
    <text evidence="2">Belongs to the protein prenyltransferase subunit beta family.</text>
</comment>
<evidence type="ECO:0000313" key="10">
    <source>
        <dbReference type="Proteomes" id="UP000799437"/>
    </source>
</evidence>
<dbReference type="PANTHER" id="PTHR11774:SF4">
    <property type="entry name" value="GERANYLGERANYL TRANSFERASE TYPE-1 SUBUNIT BETA"/>
    <property type="match status" value="1"/>
</dbReference>
<name>A0A6A6W685_9PEZI</name>
<dbReference type="EMBL" id="ML996574">
    <property type="protein sequence ID" value="KAF2757067.1"/>
    <property type="molecule type" value="Genomic_DNA"/>
</dbReference>
<dbReference type="InterPro" id="IPR001330">
    <property type="entry name" value="Prenyltrans"/>
</dbReference>
<evidence type="ECO:0000256" key="7">
    <source>
        <dbReference type="ARBA" id="ARBA00022833"/>
    </source>
</evidence>
<dbReference type="Proteomes" id="UP000799437">
    <property type="component" value="Unassembled WGS sequence"/>
</dbReference>
<keyword evidence="7" id="KW-0862">Zinc</keyword>
<dbReference type="Pfam" id="PF00432">
    <property type="entry name" value="Prenyltrans"/>
    <property type="match status" value="1"/>
</dbReference>
<proteinExistence type="inferred from homology"/>
<keyword evidence="3" id="KW-0637">Prenyltransferase</keyword>
<dbReference type="AlphaFoldDB" id="A0A6A6W685"/>
<dbReference type="GO" id="GO:0004662">
    <property type="term" value="F:CAAX-protein geranylgeranyltransferase activity"/>
    <property type="evidence" value="ECO:0007669"/>
    <property type="project" value="TreeGrafter"/>
</dbReference>
<accession>A0A6A6W685</accession>
<dbReference type="InterPro" id="IPR008930">
    <property type="entry name" value="Terpenoid_cyclase/PrenylTrfase"/>
</dbReference>
<evidence type="ECO:0000256" key="1">
    <source>
        <dbReference type="ARBA" id="ARBA00001947"/>
    </source>
</evidence>
<protein>
    <submittedName>
        <fullName evidence="9">Geranylgeranyl transferase type I beta subunit</fullName>
    </submittedName>
</protein>
<evidence type="ECO:0000256" key="2">
    <source>
        <dbReference type="ARBA" id="ARBA00010497"/>
    </source>
</evidence>
<keyword evidence="4 9" id="KW-0808">Transferase</keyword>
<dbReference type="OrthoDB" id="24893at2759"/>
<dbReference type="GeneID" id="54485275"/>
<dbReference type="PANTHER" id="PTHR11774">
    <property type="entry name" value="GERANYLGERANYL TRANSFERASE TYPE BETA SUBUNIT"/>
    <property type="match status" value="1"/>
</dbReference>
<dbReference type="GO" id="GO:0005953">
    <property type="term" value="C:CAAX-protein geranylgeranyltransferase complex"/>
    <property type="evidence" value="ECO:0007669"/>
    <property type="project" value="TreeGrafter"/>
</dbReference>